<proteinExistence type="predicted"/>
<gene>
    <name evidence="1" type="ORF">B296_00030218</name>
</gene>
<dbReference type="AlphaFoldDB" id="A0A426XIX0"/>
<comment type="caution">
    <text evidence="1">The sequence shown here is derived from an EMBL/GenBank/DDBJ whole genome shotgun (WGS) entry which is preliminary data.</text>
</comment>
<dbReference type="Proteomes" id="UP000287651">
    <property type="component" value="Unassembled WGS sequence"/>
</dbReference>
<name>A0A426XIX0_ENSVE</name>
<reference evidence="1 2" key="1">
    <citation type="journal article" date="2014" name="Agronomy (Basel)">
        <title>A Draft Genome Sequence for Ensete ventricosum, the Drought-Tolerant Tree Against Hunger.</title>
        <authorList>
            <person name="Harrison J."/>
            <person name="Moore K.A."/>
            <person name="Paszkiewicz K."/>
            <person name="Jones T."/>
            <person name="Grant M."/>
            <person name="Ambacheew D."/>
            <person name="Muzemil S."/>
            <person name="Studholme D.J."/>
        </authorList>
    </citation>
    <scope>NUCLEOTIDE SEQUENCE [LARGE SCALE GENOMIC DNA]</scope>
</reference>
<organism evidence="1 2">
    <name type="scientific">Ensete ventricosum</name>
    <name type="common">Abyssinian banana</name>
    <name type="synonym">Musa ensete</name>
    <dbReference type="NCBI Taxonomy" id="4639"/>
    <lineage>
        <taxon>Eukaryota</taxon>
        <taxon>Viridiplantae</taxon>
        <taxon>Streptophyta</taxon>
        <taxon>Embryophyta</taxon>
        <taxon>Tracheophyta</taxon>
        <taxon>Spermatophyta</taxon>
        <taxon>Magnoliopsida</taxon>
        <taxon>Liliopsida</taxon>
        <taxon>Zingiberales</taxon>
        <taxon>Musaceae</taxon>
        <taxon>Ensete</taxon>
    </lineage>
</organism>
<sequence>MERHDPALTSPRVHVLDLCPRKASCLRSMFHLLCRFLPCSLNNLPSYIQVAPLHGPRAYHSTGQPSVESDFHISPTYAFVWYCHESLPHLIS</sequence>
<protein>
    <submittedName>
        <fullName evidence="1">Uncharacterized protein</fullName>
    </submittedName>
</protein>
<evidence type="ECO:0000313" key="1">
    <source>
        <dbReference type="EMBL" id="RRT39394.1"/>
    </source>
</evidence>
<evidence type="ECO:0000313" key="2">
    <source>
        <dbReference type="Proteomes" id="UP000287651"/>
    </source>
</evidence>
<dbReference type="EMBL" id="AMZH03020220">
    <property type="protein sequence ID" value="RRT39394.1"/>
    <property type="molecule type" value="Genomic_DNA"/>
</dbReference>
<accession>A0A426XIX0</accession>